<evidence type="ECO:0000256" key="8">
    <source>
        <dbReference type="ARBA" id="ARBA00023136"/>
    </source>
</evidence>
<keyword evidence="9 11" id="KW-0139">CF(1)</keyword>
<dbReference type="GO" id="GO:0016787">
    <property type="term" value="F:hydrolase activity"/>
    <property type="evidence" value="ECO:0007669"/>
    <property type="project" value="UniProtKB-KW"/>
</dbReference>
<evidence type="ECO:0000256" key="2">
    <source>
        <dbReference type="ARBA" id="ARBA00008936"/>
    </source>
</evidence>
<dbReference type="CDD" id="cd01132">
    <property type="entry name" value="F1-ATPase_alpha_CD"/>
    <property type="match status" value="1"/>
</dbReference>
<dbReference type="CDD" id="cd18113">
    <property type="entry name" value="ATP-synt_F1_alpha_C"/>
    <property type="match status" value="1"/>
</dbReference>
<dbReference type="SUPFAM" id="SSF52540">
    <property type="entry name" value="P-loop containing nucleoside triphosphate hydrolases"/>
    <property type="match status" value="1"/>
</dbReference>
<dbReference type="OrthoDB" id="9803053at2"/>
<dbReference type="GO" id="GO:0045259">
    <property type="term" value="C:proton-transporting ATP synthase complex"/>
    <property type="evidence" value="ECO:0007669"/>
    <property type="project" value="UniProtKB-KW"/>
</dbReference>
<dbReference type="PANTHER" id="PTHR48082">
    <property type="entry name" value="ATP SYNTHASE SUBUNIT ALPHA, MITOCHONDRIAL"/>
    <property type="match status" value="1"/>
</dbReference>
<dbReference type="NCBIfam" id="TIGR00962">
    <property type="entry name" value="atpA"/>
    <property type="match status" value="1"/>
</dbReference>
<keyword evidence="16" id="KW-1185">Reference proteome</keyword>
<evidence type="ECO:0000256" key="3">
    <source>
        <dbReference type="ARBA" id="ARBA00022448"/>
    </source>
</evidence>
<feature type="domain" description="ATPase F1/V1/A1 complex alpha/beta subunit N-terminal" evidence="14">
    <location>
        <begin position="25"/>
        <end position="92"/>
    </location>
</feature>
<comment type="function">
    <text evidence="11">Produces ATP from ADP in the presence of a proton gradient across the membrane. The alpha chain is a regulatory subunit.</text>
</comment>
<protein>
    <recommendedName>
        <fullName evidence="11">ATP synthase subunit alpha</fullName>
        <ecNumber evidence="11">7.1.2.2</ecNumber>
    </recommendedName>
    <alternativeName>
        <fullName evidence="11">ATP synthase F1 sector subunit alpha</fullName>
    </alternativeName>
    <alternativeName>
        <fullName evidence="11">F-ATPase subunit alpha</fullName>
    </alternativeName>
</protein>
<dbReference type="InterPro" id="IPR000793">
    <property type="entry name" value="ATP_synth_asu_C"/>
</dbReference>
<dbReference type="EC" id="7.1.2.2" evidence="11"/>
<evidence type="ECO:0000256" key="6">
    <source>
        <dbReference type="ARBA" id="ARBA00022967"/>
    </source>
</evidence>
<dbReference type="NCBIfam" id="NF009884">
    <property type="entry name" value="PRK13343.1"/>
    <property type="match status" value="1"/>
</dbReference>
<evidence type="ECO:0000313" key="16">
    <source>
        <dbReference type="Proteomes" id="UP000002975"/>
    </source>
</evidence>
<evidence type="ECO:0000256" key="4">
    <source>
        <dbReference type="ARBA" id="ARBA00022741"/>
    </source>
</evidence>
<dbReference type="PANTHER" id="PTHR48082:SF2">
    <property type="entry name" value="ATP SYNTHASE SUBUNIT ALPHA, MITOCHONDRIAL"/>
    <property type="match status" value="1"/>
</dbReference>
<evidence type="ECO:0000259" key="12">
    <source>
        <dbReference type="Pfam" id="PF00006"/>
    </source>
</evidence>
<dbReference type="GO" id="GO:0043531">
    <property type="term" value="F:ADP binding"/>
    <property type="evidence" value="ECO:0007669"/>
    <property type="project" value="TreeGrafter"/>
</dbReference>
<sequence length="500" mass="54429">MKIRPEEVSEIIKKEIENYKKSLDVKTSGTVLEVGDGIARIYGLSSVMSNELLEFPNGVMGMALNLEENNVGAVILGNASLIKEGDGVKATGRVVSVPAGEGMLGRVVNALGEAVDGKGEIRPSKYMPVERKASGIISRQPVFEPLQTGLKSIDGMVPIGRGQRELIIGDRQTGKTAIALDAIINQKGNGVKCIYVAIGQKRSTIAQIFQKLEDAGAMEYTTIVAATASEAAPLQYLAPYSGVAMGEYFMDKGEHVLIIYDDLSKHAVAYREMSLLLRRPPGREAYPGDVFYLHSRLLERAAKLSPELGGGSITALPIIETQAGDVSAYIPTNVISITDGQIFLETQLFNSGFRPAINAGISVSRVGGAAQIKAMKQVASKVKLELAQYNELLTFAQFGSDLDKATKAQLDRGNRIMEVLKQAQYRPYPVEEQVVSFFGVTNGYLDSIPVERVKAFEEELLGKLRASSTILDRIREEKALSKELEAELRAFIESFKKTFE</sequence>
<dbReference type="GO" id="GO:0046933">
    <property type="term" value="F:proton-transporting ATP synthase activity, rotational mechanism"/>
    <property type="evidence" value="ECO:0007669"/>
    <property type="project" value="UniProtKB-UniRule"/>
</dbReference>
<keyword evidence="8 11" id="KW-0472">Membrane</keyword>
<evidence type="ECO:0000259" key="14">
    <source>
        <dbReference type="Pfam" id="PF02874"/>
    </source>
</evidence>
<dbReference type="CDD" id="cd18116">
    <property type="entry name" value="ATP-synt_F1_alpha_N"/>
    <property type="match status" value="1"/>
</dbReference>
<feature type="domain" description="ATPase F1/V1/A1 complex alpha/beta subunit nucleotide-binding" evidence="12">
    <location>
        <begin position="149"/>
        <end position="364"/>
    </location>
</feature>
<evidence type="ECO:0000313" key="15">
    <source>
        <dbReference type="EMBL" id="EFS21895.1"/>
    </source>
</evidence>
<keyword evidence="15" id="KW-0378">Hydrolase</keyword>
<dbReference type="AlphaFoldDB" id="E5BHC2"/>
<dbReference type="InterPro" id="IPR038376">
    <property type="entry name" value="ATP_synth_asu_C_sf"/>
</dbReference>
<dbReference type="GO" id="GO:0005524">
    <property type="term" value="F:ATP binding"/>
    <property type="evidence" value="ECO:0007669"/>
    <property type="project" value="UniProtKB-UniRule"/>
</dbReference>
<evidence type="ECO:0000256" key="5">
    <source>
        <dbReference type="ARBA" id="ARBA00022840"/>
    </source>
</evidence>
<keyword evidence="5 11" id="KW-0067">ATP-binding</keyword>
<evidence type="ECO:0000256" key="9">
    <source>
        <dbReference type="ARBA" id="ARBA00023196"/>
    </source>
</evidence>
<comment type="subcellular location">
    <subcellularLocation>
        <location evidence="11">Cell membrane</location>
        <topology evidence="11">Peripheral membrane protein</topology>
    </subcellularLocation>
    <subcellularLocation>
        <location evidence="1">Membrane</location>
        <topology evidence="1">Peripheral membrane protein</topology>
    </subcellularLocation>
</comment>
<proteinExistence type="inferred from homology"/>
<feature type="domain" description="ATP synthase alpha subunit C-terminal" evidence="13">
    <location>
        <begin position="371"/>
        <end position="495"/>
    </location>
</feature>
<dbReference type="Proteomes" id="UP000002975">
    <property type="component" value="Unassembled WGS sequence"/>
</dbReference>
<dbReference type="EMBL" id="GG657973">
    <property type="protein sequence ID" value="EFS21895.1"/>
    <property type="molecule type" value="Genomic_DNA"/>
</dbReference>
<keyword evidence="11" id="KW-0375">Hydrogen ion transport</keyword>
<organism evidence="15 16">
    <name type="scientific">Fusobacterium gonidiaformans 3-1-5R</name>
    <dbReference type="NCBI Taxonomy" id="469605"/>
    <lineage>
        <taxon>Bacteria</taxon>
        <taxon>Fusobacteriati</taxon>
        <taxon>Fusobacteriota</taxon>
        <taxon>Fusobacteriia</taxon>
        <taxon>Fusobacteriales</taxon>
        <taxon>Fusobacteriaceae</taxon>
        <taxon>Fusobacterium</taxon>
    </lineage>
</organism>
<keyword evidence="6 11" id="KW-1278">Translocase</keyword>
<dbReference type="InterPro" id="IPR027417">
    <property type="entry name" value="P-loop_NTPase"/>
</dbReference>
<dbReference type="SUPFAM" id="SSF47917">
    <property type="entry name" value="C-terminal domain of alpha and beta subunits of F1 ATP synthase"/>
    <property type="match status" value="1"/>
</dbReference>
<reference evidence="15 16" key="1">
    <citation type="submission" date="2009-02" db="EMBL/GenBank/DDBJ databases">
        <title>The Genome Sequence of Fusobacterium sp. 3_1_5R.</title>
        <authorList>
            <consortium name="The Broad Institute Genome Sequencing Platform"/>
            <person name="Ward D."/>
            <person name="Young S.K."/>
            <person name="Kodira C.D."/>
            <person name="Zeng Q."/>
            <person name="Koehrsen M."/>
            <person name="Alvarado L."/>
            <person name="Berlin A."/>
            <person name="Borenstein D."/>
            <person name="Chen Z."/>
            <person name="Engels R."/>
            <person name="Freedman E."/>
            <person name="Gellesch M."/>
            <person name="Goldberg J."/>
            <person name="Griggs A."/>
            <person name="Gujja S."/>
            <person name="Heiman D."/>
            <person name="Hepburn T."/>
            <person name="Howarth C."/>
            <person name="Jen D."/>
            <person name="Larson L."/>
            <person name="Lewis B."/>
            <person name="Mehta T."/>
            <person name="Park D."/>
            <person name="Pearson M."/>
            <person name="Roberts A."/>
            <person name="Saif S."/>
            <person name="Shea T."/>
            <person name="Shenoy N."/>
            <person name="Sisk P."/>
            <person name="Stolte C."/>
            <person name="Sykes S."/>
            <person name="Walk T."/>
            <person name="White J."/>
            <person name="Yandava C."/>
            <person name="Allen-Vercoe E."/>
            <person name="Strauss J."/>
            <person name="Ambrose C."/>
            <person name="Lander E."/>
            <person name="Nusbaum C."/>
            <person name="Galagan J."/>
            <person name="Birren B."/>
        </authorList>
    </citation>
    <scope>NUCLEOTIDE SEQUENCE [LARGE SCALE GENOMIC DNA]</scope>
    <source>
        <strain evidence="15 16">3_1_5R</strain>
    </source>
</reference>
<evidence type="ECO:0000259" key="13">
    <source>
        <dbReference type="Pfam" id="PF00306"/>
    </source>
</evidence>
<feature type="site" description="Required for activity" evidence="11">
    <location>
        <position position="362"/>
    </location>
</feature>
<dbReference type="FunFam" id="3.40.50.300:FF:000002">
    <property type="entry name" value="ATP synthase subunit alpha"/>
    <property type="match status" value="1"/>
</dbReference>
<evidence type="ECO:0000256" key="11">
    <source>
        <dbReference type="HAMAP-Rule" id="MF_01346"/>
    </source>
</evidence>
<keyword evidence="11" id="KW-1003">Cell membrane</keyword>
<dbReference type="Gene3D" id="3.40.50.300">
    <property type="entry name" value="P-loop containing nucleotide triphosphate hydrolases"/>
    <property type="match status" value="1"/>
</dbReference>
<evidence type="ECO:0000256" key="1">
    <source>
        <dbReference type="ARBA" id="ARBA00004170"/>
    </source>
</evidence>
<feature type="binding site" evidence="11">
    <location>
        <begin position="169"/>
        <end position="176"/>
    </location>
    <ligand>
        <name>ATP</name>
        <dbReference type="ChEBI" id="CHEBI:30616"/>
    </ligand>
</feature>
<dbReference type="Gene3D" id="2.40.30.20">
    <property type="match status" value="1"/>
</dbReference>
<dbReference type="Pfam" id="PF00006">
    <property type="entry name" value="ATP-synt_ab"/>
    <property type="match status" value="1"/>
</dbReference>
<keyword evidence="7 11" id="KW-0406">Ion transport</keyword>
<dbReference type="PIRSF" id="PIRSF039088">
    <property type="entry name" value="F_ATPase_subunit_alpha"/>
    <property type="match status" value="1"/>
</dbReference>
<dbReference type="Pfam" id="PF00306">
    <property type="entry name" value="ATP-synt_ab_C"/>
    <property type="match status" value="1"/>
</dbReference>
<dbReference type="PROSITE" id="PS00152">
    <property type="entry name" value="ATPASE_ALPHA_BETA"/>
    <property type="match status" value="1"/>
</dbReference>
<evidence type="ECO:0000256" key="7">
    <source>
        <dbReference type="ARBA" id="ARBA00023065"/>
    </source>
</evidence>
<dbReference type="RefSeq" id="WP_008801963.1">
    <property type="nucleotide sequence ID" value="NZ_GG657973.1"/>
</dbReference>
<dbReference type="InterPro" id="IPR000194">
    <property type="entry name" value="ATPase_F1/V1/A1_a/bsu_nucl-bd"/>
</dbReference>
<dbReference type="Pfam" id="PF02874">
    <property type="entry name" value="ATP-synt_ab_N"/>
    <property type="match status" value="1"/>
</dbReference>
<dbReference type="Gene3D" id="1.20.150.20">
    <property type="entry name" value="ATP synthase alpha/beta chain, C-terminal domain"/>
    <property type="match status" value="1"/>
</dbReference>
<gene>
    <name evidence="11 15" type="primary">atpA</name>
    <name evidence="15" type="ORF">FSBG_01392</name>
</gene>
<dbReference type="InterPro" id="IPR036121">
    <property type="entry name" value="ATPase_F1/V1/A1_a/bsu_N_sf"/>
</dbReference>
<comment type="catalytic activity">
    <reaction evidence="11">
        <text>ATP + H2O + 4 H(+)(in) = ADP + phosphate + 5 H(+)(out)</text>
        <dbReference type="Rhea" id="RHEA:57720"/>
        <dbReference type="ChEBI" id="CHEBI:15377"/>
        <dbReference type="ChEBI" id="CHEBI:15378"/>
        <dbReference type="ChEBI" id="CHEBI:30616"/>
        <dbReference type="ChEBI" id="CHEBI:43474"/>
        <dbReference type="ChEBI" id="CHEBI:456216"/>
        <dbReference type="EC" id="7.1.2.2"/>
    </reaction>
</comment>
<evidence type="ECO:0000256" key="10">
    <source>
        <dbReference type="ARBA" id="ARBA00023310"/>
    </source>
</evidence>
<dbReference type="InterPro" id="IPR005294">
    <property type="entry name" value="ATP_synth_F1_asu"/>
</dbReference>
<keyword evidence="4 11" id="KW-0547">Nucleotide-binding</keyword>
<dbReference type="FunFam" id="2.40.30.20:FF:000001">
    <property type="entry name" value="ATP synthase subunit alpha"/>
    <property type="match status" value="1"/>
</dbReference>
<dbReference type="InterPro" id="IPR023366">
    <property type="entry name" value="ATP_synth_asu-like_sf"/>
</dbReference>
<dbReference type="InterPro" id="IPR004100">
    <property type="entry name" value="ATPase_F1/V1/A1_a/bsu_N"/>
</dbReference>
<dbReference type="InterPro" id="IPR020003">
    <property type="entry name" value="ATPase_a/bsu_AS"/>
</dbReference>
<dbReference type="SUPFAM" id="SSF50615">
    <property type="entry name" value="N-terminal domain of alpha and beta subunits of F1 ATP synthase"/>
    <property type="match status" value="1"/>
</dbReference>
<dbReference type="GO" id="GO:0005886">
    <property type="term" value="C:plasma membrane"/>
    <property type="evidence" value="ECO:0007669"/>
    <property type="project" value="UniProtKB-SubCell"/>
</dbReference>
<name>E5BHC2_9FUSO</name>
<dbReference type="InterPro" id="IPR033732">
    <property type="entry name" value="ATP_synth_F1_a_nt-bd_dom"/>
</dbReference>
<comment type="similarity">
    <text evidence="2 11">Belongs to the ATPase alpha/beta chains family.</text>
</comment>
<keyword evidence="3 11" id="KW-0813">Transport</keyword>
<dbReference type="HAMAP" id="MF_01346">
    <property type="entry name" value="ATP_synth_alpha_bact"/>
    <property type="match status" value="1"/>
</dbReference>
<dbReference type="HOGENOM" id="CLU_010091_2_1_0"/>
<keyword evidence="10 11" id="KW-0066">ATP synthesis</keyword>
<dbReference type="FunFam" id="1.20.150.20:FF:000001">
    <property type="entry name" value="ATP synthase subunit alpha"/>
    <property type="match status" value="1"/>
</dbReference>
<accession>E5BHC2</accession>